<dbReference type="Gene3D" id="3.30.300.20">
    <property type="match status" value="1"/>
</dbReference>
<dbReference type="KEGG" id="ssai:N0B31_19455"/>
<gene>
    <name evidence="1" type="ORF">N0B31_19455</name>
</gene>
<sequence length="201" mass="22153">MPVKHGVDLEAFGAFSEHAAEHPEEIQFELEARGVYEGRAGHSLTKVEQFSLGGEEIDRETREYTFPMGAWREVEEAAGFVGPTDRPEPVEVALAALTGCLNVAVSFTALHEGIDVEGLETTVRLDFDPRIVLFLDEVENSEHTFENVDIEIEVSGDGLGEAERELLEAGARRSPVWNLFRLPHDVEPNVRTASSPIPGDD</sequence>
<organism evidence="1 2">
    <name type="scientific">Salinirubellus salinus</name>
    <dbReference type="NCBI Taxonomy" id="1364945"/>
    <lineage>
        <taxon>Archaea</taxon>
        <taxon>Methanobacteriati</taxon>
        <taxon>Methanobacteriota</taxon>
        <taxon>Stenosarchaea group</taxon>
        <taxon>Halobacteria</taxon>
        <taxon>Halobacteriales</taxon>
        <taxon>Natronomonadaceae</taxon>
        <taxon>Salinirubellus</taxon>
    </lineage>
</organism>
<dbReference type="Proteomes" id="UP001057580">
    <property type="component" value="Chromosome"/>
</dbReference>
<dbReference type="SUPFAM" id="SSF82784">
    <property type="entry name" value="OsmC-like"/>
    <property type="match status" value="1"/>
</dbReference>
<protein>
    <submittedName>
        <fullName evidence="1">OsmC family protein</fullName>
    </submittedName>
</protein>
<dbReference type="AlphaFoldDB" id="A0A9E7R423"/>
<keyword evidence="2" id="KW-1185">Reference proteome</keyword>
<reference evidence="1" key="1">
    <citation type="submission" date="2022-09" db="EMBL/GenBank/DDBJ databases">
        <title>Diverse halophilic archaea isolated from saline environments.</title>
        <authorList>
            <person name="Cui H.-L."/>
        </authorList>
    </citation>
    <scope>NUCLEOTIDE SEQUENCE</scope>
    <source>
        <strain evidence="1">ZS-35-S2</strain>
    </source>
</reference>
<dbReference type="PANTHER" id="PTHR35368">
    <property type="entry name" value="HYDROPEROXIDE REDUCTASE"/>
    <property type="match status" value="1"/>
</dbReference>
<dbReference type="InterPro" id="IPR003718">
    <property type="entry name" value="OsmC/Ohr_fam"/>
</dbReference>
<dbReference type="RefSeq" id="WP_260593283.1">
    <property type="nucleotide sequence ID" value="NZ_CP104003.1"/>
</dbReference>
<evidence type="ECO:0000313" key="2">
    <source>
        <dbReference type="Proteomes" id="UP001057580"/>
    </source>
</evidence>
<dbReference type="PANTHER" id="PTHR35368:SF1">
    <property type="entry name" value="HYDROPEROXIDE REDUCTASE"/>
    <property type="match status" value="1"/>
</dbReference>
<dbReference type="EMBL" id="CP104003">
    <property type="protein sequence ID" value="UWM54280.1"/>
    <property type="molecule type" value="Genomic_DNA"/>
</dbReference>
<dbReference type="GeneID" id="74944647"/>
<proteinExistence type="predicted"/>
<dbReference type="InterPro" id="IPR015946">
    <property type="entry name" value="KH_dom-like_a/b"/>
</dbReference>
<accession>A0A9E7R423</accession>
<evidence type="ECO:0000313" key="1">
    <source>
        <dbReference type="EMBL" id="UWM54280.1"/>
    </source>
</evidence>
<dbReference type="Pfam" id="PF02566">
    <property type="entry name" value="OsmC"/>
    <property type="match status" value="1"/>
</dbReference>
<name>A0A9E7R423_9EURY</name>
<dbReference type="InterPro" id="IPR036102">
    <property type="entry name" value="OsmC/Ohrsf"/>
</dbReference>
<dbReference type="InterPro" id="IPR052924">
    <property type="entry name" value="OsmC/Ohr_hydroprdx_reductase"/>
</dbReference>